<sequence length="311" mass="34944">MVRTPCCDKSGMKKGTWTPEEDRKLIAYVTKYGCWNWRQLPKFAGLSRCGKSCRLRWMNYLRPNIKRGNYSKEEEDTIIKLHDSLGNRWSAIASHLPGRTDNEIKNHWHTNLKKSLKQNSVTNEENPSSNNHSQRGKKQKRTKGPNDSHLNQAIVEIIDSSLLSPQQSLSEFSSSTTDTTAIATGTNMVADDNVTSFEAVTSLEAYGETTGNFWTEPFLSDNSYIQSDFLAPFLDTEVLSPLFDEFLCPYGFGSDETKVRWGRFVLCGDGFVLCGGGFAKVRWVFVLRTMDCGGWLIGLLGFLVGSGGWPH</sequence>
<dbReference type="PANTHER" id="PTHR10641:SF1418">
    <property type="entry name" value="MYB-RELATED TRANSCRIPTION FACTOR"/>
    <property type="match status" value="1"/>
</dbReference>
<evidence type="ECO:0000313" key="8">
    <source>
        <dbReference type="EMBL" id="SPD30055.1"/>
    </source>
</evidence>
<feature type="domain" description="Myb-like" evidence="6">
    <location>
        <begin position="62"/>
        <end position="112"/>
    </location>
</feature>
<evidence type="ECO:0000256" key="2">
    <source>
        <dbReference type="ARBA" id="ARBA00022737"/>
    </source>
</evidence>
<accession>A0A2N9J0C4</accession>
<evidence type="ECO:0000256" key="3">
    <source>
        <dbReference type="ARBA" id="ARBA00023125"/>
    </source>
</evidence>
<dbReference type="SMART" id="SM00717">
    <property type="entry name" value="SANT"/>
    <property type="match status" value="2"/>
</dbReference>
<evidence type="ECO:0000256" key="4">
    <source>
        <dbReference type="ARBA" id="ARBA00023242"/>
    </source>
</evidence>
<feature type="compositionally biased region" description="Basic residues" evidence="5">
    <location>
        <begin position="134"/>
        <end position="143"/>
    </location>
</feature>
<keyword evidence="2" id="KW-0677">Repeat</keyword>
<dbReference type="GO" id="GO:0003677">
    <property type="term" value="F:DNA binding"/>
    <property type="evidence" value="ECO:0007669"/>
    <property type="project" value="UniProtKB-KW"/>
</dbReference>
<comment type="subcellular location">
    <subcellularLocation>
        <location evidence="1">Nucleus</location>
    </subcellularLocation>
</comment>
<keyword evidence="4" id="KW-0539">Nucleus</keyword>
<dbReference type="Gene3D" id="1.10.10.60">
    <property type="entry name" value="Homeodomain-like"/>
    <property type="match status" value="2"/>
</dbReference>
<dbReference type="FunFam" id="1.10.10.60:FF:000001">
    <property type="entry name" value="MYB-related transcription factor"/>
    <property type="match status" value="1"/>
</dbReference>
<dbReference type="PANTHER" id="PTHR10641">
    <property type="entry name" value="MYB FAMILY TRANSCRIPTION FACTOR"/>
    <property type="match status" value="1"/>
</dbReference>
<dbReference type="PROSITE" id="PS51294">
    <property type="entry name" value="HTH_MYB"/>
    <property type="match status" value="2"/>
</dbReference>
<proteinExistence type="predicted"/>
<organism evidence="8">
    <name type="scientific">Fagus sylvatica</name>
    <name type="common">Beechnut</name>
    <dbReference type="NCBI Taxonomy" id="28930"/>
    <lineage>
        <taxon>Eukaryota</taxon>
        <taxon>Viridiplantae</taxon>
        <taxon>Streptophyta</taxon>
        <taxon>Embryophyta</taxon>
        <taxon>Tracheophyta</taxon>
        <taxon>Spermatophyta</taxon>
        <taxon>Magnoliopsida</taxon>
        <taxon>eudicotyledons</taxon>
        <taxon>Gunneridae</taxon>
        <taxon>Pentapetalae</taxon>
        <taxon>rosids</taxon>
        <taxon>fabids</taxon>
        <taxon>Fagales</taxon>
        <taxon>Fagaceae</taxon>
        <taxon>Fagus</taxon>
    </lineage>
</organism>
<feature type="compositionally biased region" description="Polar residues" evidence="5">
    <location>
        <begin position="117"/>
        <end position="133"/>
    </location>
</feature>
<reference evidence="8" key="1">
    <citation type="submission" date="2018-02" db="EMBL/GenBank/DDBJ databases">
        <authorList>
            <person name="Cohen D.B."/>
            <person name="Kent A.D."/>
        </authorList>
    </citation>
    <scope>NUCLEOTIDE SEQUENCE</scope>
</reference>
<name>A0A2N9J0C4_FAGSY</name>
<feature type="domain" description="Myb-like" evidence="6">
    <location>
        <begin position="9"/>
        <end position="61"/>
    </location>
</feature>
<dbReference type="InterPro" id="IPR017930">
    <property type="entry name" value="Myb_dom"/>
</dbReference>
<dbReference type="InterPro" id="IPR009057">
    <property type="entry name" value="Homeodomain-like_sf"/>
</dbReference>
<feature type="domain" description="HTH myb-type" evidence="7">
    <location>
        <begin position="62"/>
        <end position="116"/>
    </location>
</feature>
<evidence type="ECO:0000259" key="7">
    <source>
        <dbReference type="PROSITE" id="PS51294"/>
    </source>
</evidence>
<dbReference type="Pfam" id="PF00249">
    <property type="entry name" value="Myb_DNA-binding"/>
    <property type="match status" value="2"/>
</dbReference>
<feature type="region of interest" description="Disordered" evidence="5">
    <location>
        <begin position="115"/>
        <end position="150"/>
    </location>
</feature>
<evidence type="ECO:0000256" key="5">
    <source>
        <dbReference type="SAM" id="MobiDB-lite"/>
    </source>
</evidence>
<dbReference type="PROSITE" id="PS50090">
    <property type="entry name" value="MYB_LIKE"/>
    <property type="match status" value="2"/>
</dbReference>
<evidence type="ECO:0000259" key="6">
    <source>
        <dbReference type="PROSITE" id="PS50090"/>
    </source>
</evidence>
<dbReference type="GO" id="GO:0005634">
    <property type="term" value="C:nucleus"/>
    <property type="evidence" value="ECO:0007669"/>
    <property type="project" value="UniProtKB-SubCell"/>
</dbReference>
<dbReference type="InterPro" id="IPR001005">
    <property type="entry name" value="SANT/Myb"/>
</dbReference>
<dbReference type="AlphaFoldDB" id="A0A2N9J0C4"/>
<dbReference type="CDD" id="cd00167">
    <property type="entry name" value="SANT"/>
    <property type="match status" value="2"/>
</dbReference>
<keyword evidence="3" id="KW-0238">DNA-binding</keyword>
<dbReference type="SUPFAM" id="SSF46689">
    <property type="entry name" value="Homeodomain-like"/>
    <property type="match status" value="1"/>
</dbReference>
<protein>
    <submittedName>
        <fullName evidence="8">Uncharacterized protein</fullName>
    </submittedName>
</protein>
<dbReference type="InterPro" id="IPR015495">
    <property type="entry name" value="Myb_TF_plants"/>
</dbReference>
<gene>
    <name evidence="8" type="ORF">FSB_LOCUS57937</name>
</gene>
<dbReference type="EMBL" id="OIVN01006299">
    <property type="protein sequence ID" value="SPD30055.1"/>
    <property type="molecule type" value="Genomic_DNA"/>
</dbReference>
<evidence type="ECO:0000256" key="1">
    <source>
        <dbReference type="ARBA" id="ARBA00004123"/>
    </source>
</evidence>
<feature type="domain" description="HTH myb-type" evidence="7">
    <location>
        <begin position="9"/>
        <end position="61"/>
    </location>
</feature>